<feature type="compositionally biased region" description="Acidic residues" evidence="1">
    <location>
        <begin position="52"/>
        <end position="63"/>
    </location>
</feature>
<name>A0A2Z5R2L3_9MICC</name>
<dbReference type="Proteomes" id="UP000250241">
    <property type="component" value="Chromosome"/>
</dbReference>
<proteinExistence type="predicted"/>
<gene>
    <name evidence="2" type="ORF">RA11412_2669</name>
</gene>
<evidence type="ECO:0000313" key="2">
    <source>
        <dbReference type="EMBL" id="BAV88968.1"/>
    </source>
</evidence>
<dbReference type="KEGG" id="raj:RA11412_2669"/>
<organism evidence="2 3">
    <name type="scientific">Rothia aeria</name>
    <dbReference type="NCBI Taxonomy" id="172042"/>
    <lineage>
        <taxon>Bacteria</taxon>
        <taxon>Bacillati</taxon>
        <taxon>Actinomycetota</taxon>
        <taxon>Actinomycetes</taxon>
        <taxon>Micrococcales</taxon>
        <taxon>Micrococcaceae</taxon>
        <taxon>Rothia</taxon>
    </lineage>
</organism>
<dbReference type="RefSeq" id="WP_128088085.1">
    <property type="nucleotide sequence ID" value="NZ_CBDEQU010000054.1"/>
</dbReference>
<dbReference type="EMBL" id="AP017895">
    <property type="protein sequence ID" value="BAV88968.1"/>
    <property type="molecule type" value="Genomic_DNA"/>
</dbReference>
<evidence type="ECO:0000256" key="1">
    <source>
        <dbReference type="SAM" id="MobiDB-lite"/>
    </source>
</evidence>
<protein>
    <submittedName>
        <fullName evidence="2">Uncharacterized protein</fullName>
    </submittedName>
</protein>
<reference evidence="2 3" key="1">
    <citation type="submission" date="2016-10" db="EMBL/GenBank/DDBJ databases">
        <title>Genome sequence of Rothia aeria strain JCM11412.</title>
        <authorList>
            <person name="Nambu T."/>
        </authorList>
    </citation>
    <scope>NUCLEOTIDE SEQUENCE [LARGE SCALE GENOMIC DNA]</scope>
    <source>
        <strain evidence="2 3">JCM 11412</strain>
    </source>
</reference>
<sequence length="120" mass="13536">MTTNYYQTHDITNNNPNDLETLLFLDIYSSLDLDPADIPDAEKVEATTAVEAGDEQETDEDFSPFEGIGVTLTDPNIVARFNGVRRDLLREIRGGMCTVEQAQRYLEHLEITLLLEQDGE</sequence>
<keyword evidence="3" id="KW-1185">Reference proteome</keyword>
<evidence type="ECO:0000313" key="3">
    <source>
        <dbReference type="Proteomes" id="UP000250241"/>
    </source>
</evidence>
<feature type="region of interest" description="Disordered" evidence="1">
    <location>
        <begin position="47"/>
        <end position="66"/>
    </location>
</feature>
<dbReference type="AlphaFoldDB" id="A0A2Z5R2L3"/>
<dbReference type="GeneID" id="93862341"/>
<accession>A0A2Z5R2L3</accession>